<dbReference type="CDD" id="cd17933">
    <property type="entry name" value="DEXSc_RecD-like"/>
    <property type="match status" value="1"/>
</dbReference>
<dbReference type="SUPFAM" id="SSF55464">
    <property type="entry name" value="Origin of replication-binding domain, RBD-like"/>
    <property type="match status" value="1"/>
</dbReference>
<sequence>MRVIDFMNMTSGGYHEKQIEYNMTGLLAEIKQHFPEDINPNFSDPKYKKIIENHPFAPLLTGTLAKELGIDKEVLTLELWRDLSNGYCPAKYLLEGSLLSNKVVETERGPMVKLNKNPTPIVAGEYRPDLQPKDKRIGTEFVFGLGQNTSNALTALAIADPSVEKKFADIAKDIFIKNIIPQMEIDGGIRKGKDGAEIDYTSGLLIACFQHIENRGTDTSGPEPFRHFHFDILNTAMGEEDGELYSVMNDLICQNKEVYTAIFQEHLKPALEQNFGLTFKPIYLDEDRDNEYLADSERNITSWDVDDKFLPQSLRTELGKRTKEMEEFARSQGHGGFLAMEIARKESREDKSELSPSELKAEWAKWYQRHGFSAEYMKAHQDFNQVKEVEPALPTGAELMSNFMRKHKDIAFTENQWKAHVTKQLLGLTTGEKAREYAEKIFNEEGVLILEPEKAEYYKDFIEGRITDPREYKQKQIRYGRDVRFTSKTILKMEEYVVESSKARIRETKFQLDKTKIFKAIMDFEKAQKPFKGKPFQFAKGQKEAAIAALTDKGSIINIAGRAGAGKSTLLKVVVQQYEKAGFEVIGTSTSDQATKELAKSTGMNAEKCCNTAELFIAFKAGSYKFKPNTVCIVDEAGMADTETFYKLVKASNEAGAKLILVGEKEQLQSVGYGGLFKAMNERFVTKAVTDINRQIDTKDREMVEDFACGRANKAIDYLHSKGNVVIKKTNEGRLKQIVKDYVTDPKAYTEKFIVAATNLDVDTINNAIRAELKSQGKLEGPEVKIEGKDGIRRDFMEGDRIIFTKKQKSDNAGTEREKISNSERGTVIGFTRLTNGKLNTIRVKLDNGEEHFLNLGKPLNIKHGYASTVHKSQGSTKDSVYYWVSPTLNNLHQAYVACSRHRETLKMYLSNDMVESTVNKLDGKPPTKGMVKTAQLIAKKENIELAPETLKSFKETREFLNKHTYKMGSNGEQVPTQENVLDSFKQIFMAMSQTAFKKTTFDYNLGKEEEYSKYHEVKSYLSNRLKKAMGMDNDNKPLSKPQAVPIAERKPEQAPQQSKEIPIPMHVLKRLQAQRAIAAGIHVVKDKVKEIFKPEPTPEPKQPKKPEKKLKLNKGRVM</sequence>
<feature type="region of interest" description="Disordered" evidence="1">
    <location>
        <begin position="1093"/>
        <end position="1119"/>
    </location>
</feature>
<dbReference type="AlphaFoldDB" id="A0A7H0GJB4"/>
<evidence type="ECO:0000313" key="3">
    <source>
        <dbReference type="EMBL" id="QNP48380.1"/>
    </source>
</evidence>
<proteinExistence type="predicted"/>
<dbReference type="CDD" id="cd18809">
    <property type="entry name" value="SF1_C_RecD"/>
    <property type="match status" value="1"/>
</dbReference>
<dbReference type="Pfam" id="PF08751">
    <property type="entry name" value="TrwC"/>
    <property type="match status" value="1"/>
</dbReference>
<dbReference type="InterPro" id="IPR003593">
    <property type="entry name" value="AAA+_ATPase"/>
</dbReference>
<dbReference type="Gene3D" id="2.30.30.940">
    <property type="match status" value="1"/>
</dbReference>
<evidence type="ECO:0000313" key="4">
    <source>
        <dbReference type="Proteomes" id="UP000516028"/>
    </source>
</evidence>
<gene>
    <name evidence="3" type="ORF">H9K75_20895</name>
</gene>
<dbReference type="KEGG" id="daer:H9K75_20895"/>
<reference evidence="3 4" key="1">
    <citation type="submission" date="2020-08" db="EMBL/GenBank/DDBJ databases">
        <title>Genome sequence of Diaphorobacter aerolatus KACC 16536T.</title>
        <authorList>
            <person name="Hyun D.-W."/>
            <person name="Bae J.-W."/>
        </authorList>
    </citation>
    <scope>NUCLEOTIDE SEQUENCE [LARGE SCALE GENOMIC DNA]</scope>
    <source>
        <strain evidence="3 4">KACC 16536</strain>
    </source>
</reference>
<dbReference type="Pfam" id="PF01443">
    <property type="entry name" value="Viral_helicase1"/>
    <property type="match status" value="1"/>
</dbReference>
<protein>
    <submittedName>
        <fullName evidence="3">AAA family ATPase</fullName>
    </submittedName>
</protein>
<feature type="domain" description="AAA+ ATPase" evidence="2">
    <location>
        <begin position="553"/>
        <end position="781"/>
    </location>
</feature>
<organism evidence="3 4">
    <name type="scientific">Diaphorobacter aerolatus</name>
    <dbReference type="NCBI Taxonomy" id="1288495"/>
    <lineage>
        <taxon>Bacteria</taxon>
        <taxon>Pseudomonadati</taxon>
        <taxon>Pseudomonadota</taxon>
        <taxon>Betaproteobacteria</taxon>
        <taxon>Burkholderiales</taxon>
        <taxon>Comamonadaceae</taxon>
        <taxon>Diaphorobacter</taxon>
    </lineage>
</organism>
<dbReference type="SMART" id="SM00382">
    <property type="entry name" value="AAA"/>
    <property type="match status" value="1"/>
</dbReference>
<dbReference type="InterPro" id="IPR027351">
    <property type="entry name" value="(+)RNA_virus_helicase_core_dom"/>
</dbReference>
<feature type="compositionally biased region" description="Basic and acidic residues" evidence="1">
    <location>
        <begin position="1093"/>
        <end position="1106"/>
    </location>
</feature>
<dbReference type="InterPro" id="IPR014862">
    <property type="entry name" value="TrwC"/>
</dbReference>
<dbReference type="RefSeq" id="WP_187723978.1">
    <property type="nucleotide sequence ID" value="NZ_CP060783.1"/>
</dbReference>
<keyword evidence="4" id="KW-1185">Reference proteome</keyword>
<evidence type="ECO:0000259" key="2">
    <source>
        <dbReference type="SMART" id="SM00382"/>
    </source>
</evidence>
<dbReference type="GO" id="GO:0005524">
    <property type="term" value="F:ATP binding"/>
    <property type="evidence" value="ECO:0007669"/>
    <property type="project" value="InterPro"/>
</dbReference>
<dbReference type="InterPro" id="IPR027417">
    <property type="entry name" value="P-loop_NTPase"/>
</dbReference>
<dbReference type="InterPro" id="IPR050534">
    <property type="entry name" value="Coronavir_polyprotein_1ab"/>
</dbReference>
<dbReference type="Pfam" id="PF13604">
    <property type="entry name" value="AAA_30"/>
    <property type="match status" value="1"/>
</dbReference>
<dbReference type="Proteomes" id="UP000516028">
    <property type="component" value="Chromosome"/>
</dbReference>
<accession>A0A7H0GJB4</accession>
<feature type="compositionally biased region" description="Basic residues" evidence="1">
    <location>
        <begin position="1107"/>
        <end position="1119"/>
    </location>
</feature>
<name>A0A7H0GJB4_9BURK</name>
<dbReference type="EMBL" id="CP060783">
    <property type="protein sequence ID" value="QNP48380.1"/>
    <property type="molecule type" value="Genomic_DNA"/>
</dbReference>
<dbReference type="Gene3D" id="3.40.50.300">
    <property type="entry name" value="P-loop containing nucleotide triphosphate hydrolases"/>
    <property type="match status" value="2"/>
</dbReference>
<dbReference type="PANTHER" id="PTHR43788">
    <property type="entry name" value="DNA2/NAM7 HELICASE FAMILY MEMBER"/>
    <property type="match status" value="1"/>
</dbReference>
<dbReference type="SUPFAM" id="SSF52540">
    <property type="entry name" value="P-loop containing nucleoside triphosphate hydrolases"/>
    <property type="match status" value="2"/>
</dbReference>
<evidence type="ECO:0000256" key="1">
    <source>
        <dbReference type="SAM" id="MobiDB-lite"/>
    </source>
</evidence>